<evidence type="ECO:0000313" key="2">
    <source>
        <dbReference type="Proteomes" id="UP000824120"/>
    </source>
</evidence>
<evidence type="ECO:0000313" key="1">
    <source>
        <dbReference type="EMBL" id="KAG5590785.1"/>
    </source>
</evidence>
<proteinExistence type="predicted"/>
<gene>
    <name evidence="1" type="ORF">H5410_041299</name>
</gene>
<reference evidence="1 2" key="1">
    <citation type="submission" date="2020-09" db="EMBL/GenBank/DDBJ databases">
        <title>De no assembly of potato wild relative species, Solanum commersonii.</title>
        <authorList>
            <person name="Cho K."/>
        </authorList>
    </citation>
    <scope>NUCLEOTIDE SEQUENCE [LARGE SCALE GENOMIC DNA]</scope>
    <source>
        <strain evidence="1">LZ3.2</strain>
        <tissue evidence="1">Leaf</tissue>
    </source>
</reference>
<dbReference type="Proteomes" id="UP000824120">
    <property type="component" value="Chromosome 8"/>
</dbReference>
<dbReference type="AlphaFoldDB" id="A0A9J5XRF6"/>
<protein>
    <submittedName>
        <fullName evidence="1">Uncharacterized protein</fullName>
    </submittedName>
</protein>
<comment type="caution">
    <text evidence="1">The sequence shown here is derived from an EMBL/GenBank/DDBJ whole genome shotgun (WGS) entry which is preliminary data.</text>
</comment>
<sequence length="86" mass="10257">MQIISAGFTEEDIPCLYQTYYNNFWDKLMKQDPKTKQLIGQDLLDSISEKLKEYNQIPQKGIVNDTSERHIARRISFQERDKEEMI</sequence>
<organism evidence="1 2">
    <name type="scientific">Solanum commersonii</name>
    <name type="common">Commerson's wild potato</name>
    <name type="synonym">Commerson's nightshade</name>
    <dbReference type="NCBI Taxonomy" id="4109"/>
    <lineage>
        <taxon>Eukaryota</taxon>
        <taxon>Viridiplantae</taxon>
        <taxon>Streptophyta</taxon>
        <taxon>Embryophyta</taxon>
        <taxon>Tracheophyta</taxon>
        <taxon>Spermatophyta</taxon>
        <taxon>Magnoliopsida</taxon>
        <taxon>eudicotyledons</taxon>
        <taxon>Gunneridae</taxon>
        <taxon>Pentapetalae</taxon>
        <taxon>asterids</taxon>
        <taxon>lamiids</taxon>
        <taxon>Solanales</taxon>
        <taxon>Solanaceae</taxon>
        <taxon>Solanoideae</taxon>
        <taxon>Solaneae</taxon>
        <taxon>Solanum</taxon>
    </lineage>
</organism>
<keyword evidence="2" id="KW-1185">Reference proteome</keyword>
<name>A0A9J5XRF6_SOLCO</name>
<dbReference type="EMBL" id="JACXVP010000008">
    <property type="protein sequence ID" value="KAG5590785.1"/>
    <property type="molecule type" value="Genomic_DNA"/>
</dbReference>
<accession>A0A9J5XRF6</accession>